<protein>
    <submittedName>
        <fullName evidence="2">Uncharacterized protein</fullName>
    </submittedName>
</protein>
<dbReference type="AlphaFoldDB" id="A0AAE0FS32"/>
<reference evidence="2 3" key="1">
    <citation type="journal article" date="2015" name="Genome Biol. Evol.">
        <title>Comparative Genomics of a Bacterivorous Green Alga Reveals Evolutionary Causalities and Consequences of Phago-Mixotrophic Mode of Nutrition.</title>
        <authorList>
            <person name="Burns J.A."/>
            <person name="Paasch A."/>
            <person name="Narechania A."/>
            <person name="Kim E."/>
        </authorList>
    </citation>
    <scope>NUCLEOTIDE SEQUENCE [LARGE SCALE GENOMIC DNA]</scope>
    <source>
        <strain evidence="2 3">PLY_AMNH</strain>
    </source>
</reference>
<accession>A0AAE0FS32</accession>
<name>A0AAE0FS32_9CHLO</name>
<evidence type="ECO:0000256" key="1">
    <source>
        <dbReference type="SAM" id="MobiDB-lite"/>
    </source>
</evidence>
<proteinExistence type="predicted"/>
<sequence length="101" mass="11373">MPSDAGQPVSDLNRMWMTMRHIGVDIQDLAQHGTVRTPVLLTEIEDNVAFTLQVEKTQVDDARMEEKVDADGGEDENEEATIGSGMRWEEKLFRLILSTLV</sequence>
<dbReference type="Proteomes" id="UP001190700">
    <property type="component" value="Unassembled WGS sequence"/>
</dbReference>
<organism evidence="2 3">
    <name type="scientific">Cymbomonas tetramitiformis</name>
    <dbReference type="NCBI Taxonomy" id="36881"/>
    <lineage>
        <taxon>Eukaryota</taxon>
        <taxon>Viridiplantae</taxon>
        <taxon>Chlorophyta</taxon>
        <taxon>Pyramimonadophyceae</taxon>
        <taxon>Pyramimonadales</taxon>
        <taxon>Pyramimonadaceae</taxon>
        <taxon>Cymbomonas</taxon>
    </lineage>
</organism>
<evidence type="ECO:0000313" key="2">
    <source>
        <dbReference type="EMBL" id="KAK3264879.1"/>
    </source>
</evidence>
<gene>
    <name evidence="2" type="ORF">CYMTET_26408</name>
</gene>
<feature type="region of interest" description="Disordered" evidence="1">
    <location>
        <begin position="64"/>
        <end position="83"/>
    </location>
</feature>
<evidence type="ECO:0000313" key="3">
    <source>
        <dbReference type="Proteomes" id="UP001190700"/>
    </source>
</evidence>
<keyword evidence="3" id="KW-1185">Reference proteome</keyword>
<dbReference type="EMBL" id="LGRX02014302">
    <property type="protein sequence ID" value="KAK3264879.1"/>
    <property type="molecule type" value="Genomic_DNA"/>
</dbReference>
<comment type="caution">
    <text evidence="2">The sequence shown here is derived from an EMBL/GenBank/DDBJ whole genome shotgun (WGS) entry which is preliminary data.</text>
</comment>